<dbReference type="EMBL" id="MU155631">
    <property type="protein sequence ID" value="KAF9471735.1"/>
    <property type="molecule type" value="Genomic_DNA"/>
</dbReference>
<sequence length="218" mass="24840">MCLAVQRPFSTALTSTLSLFVSPAVATRNTDPFTPTPRPPGYILARTVCVRGLRIVENLRRITSIRPNIRVEGLRFEVLVAGCWTNEKYLLPTAFHRNRPYELRPRAVDLNVGAPTALRPSQDSNQGLRRVVTNCTTLARRVSSSIPCVLGLWRNLDADPTFLEPKRWNSEGRRQTAKVERRWRRRWMDEGDGLSTSFSASWWHFSVVSLLIELAHLT</sequence>
<evidence type="ECO:0000313" key="2">
    <source>
        <dbReference type="EMBL" id="KAF9471735.1"/>
    </source>
</evidence>
<evidence type="ECO:0000256" key="1">
    <source>
        <dbReference type="SAM" id="SignalP"/>
    </source>
</evidence>
<accession>A0A9P5YN98</accession>
<organism evidence="2 3">
    <name type="scientific">Pholiota conissans</name>
    <dbReference type="NCBI Taxonomy" id="109636"/>
    <lineage>
        <taxon>Eukaryota</taxon>
        <taxon>Fungi</taxon>
        <taxon>Dikarya</taxon>
        <taxon>Basidiomycota</taxon>
        <taxon>Agaricomycotina</taxon>
        <taxon>Agaricomycetes</taxon>
        <taxon>Agaricomycetidae</taxon>
        <taxon>Agaricales</taxon>
        <taxon>Agaricineae</taxon>
        <taxon>Strophariaceae</taxon>
        <taxon>Pholiota</taxon>
    </lineage>
</organism>
<dbReference type="Proteomes" id="UP000807469">
    <property type="component" value="Unassembled WGS sequence"/>
</dbReference>
<reference evidence="2" key="1">
    <citation type="submission" date="2020-11" db="EMBL/GenBank/DDBJ databases">
        <authorList>
            <consortium name="DOE Joint Genome Institute"/>
            <person name="Ahrendt S."/>
            <person name="Riley R."/>
            <person name="Andreopoulos W."/>
            <person name="Labutti K."/>
            <person name="Pangilinan J."/>
            <person name="Ruiz-Duenas F.J."/>
            <person name="Barrasa J.M."/>
            <person name="Sanchez-Garcia M."/>
            <person name="Camarero S."/>
            <person name="Miyauchi S."/>
            <person name="Serrano A."/>
            <person name="Linde D."/>
            <person name="Babiker R."/>
            <person name="Drula E."/>
            <person name="Ayuso-Fernandez I."/>
            <person name="Pacheco R."/>
            <person name="Padilla G."/>
            <person name="Ferreira P."/>
            <person name="Barriuso J."/>
            <person name="Kellner H."/>
            <person name="Castanera R."/>
            <person name="Alfaro M."/>
            <person name="Ramirez L."/>
            <person name="Pisabarro A.G."/>
            <person name="Kuo A."/>
            <person name="Tritt A."/>
            <person name="Lipzen A."/>
            <person name="He G."/>
            <person name="Yan M."/>
            <person name="Ng V."/>
            <person name="Cullen D."/>
            <person name="Martin F."/>
            <person name="Rosso M.-N."/>
            <person name="Henrissat B."/>
            <person name="Hibbett D."/>
            <person name="Martinez A.T."/>
            <person name="Grigoriev I.V."/>
        </authorList>
    </citation>
    <scope>NUCLEOTIDE SEQUENCE</scope>
    <source>
        <strain evidence="2">CIRM-BRFM 674</strain>
    </source>
</reference>
<name>A0A9P5YN98_9AGAR</name>
<evidence type="ECO:0008006" key="4">
    <source>
        <dbReference type="Google" id="ProtNLM"/>
    </source>
</evidence>
<evidence type="ECO:0000313" key="3">
    <source>
        <dbReference type="Proteomes" id="UP000807469"/>
    </source>
</evidence>
<gene>
    <name evidence="2" type="ORF">BDN70DRAFT_546436</name>
</gene>
<keyword evidence="3" id="KW-1185">Reference proteome</keyword>
<proteinExistence type="predicted"/>
<keyword evidence="1" id="KW-0732">Signal</keyword>
<feature type="chain" id="PRO_5040458497" description="Secreted protein" evidence="1">
    <location>
        <begin position="27"/>
        <end position="218"/>
    </location>
</feature>
<comment type="caution">
    <text evidence="2">The sequence shown here is derived from an EMBL/GenBank/DDBJ whole genome shotgun (WGS) entry which is preliminary data.</text>
</comment>
<feature type="signal peptide" evidence="1">
    <location>
        <begin position="1"/>
        <end position="26"/>
    </location>
</feature>
<protein>
    <recommendedName>
        <fullName evidence="4">Secreted protein</fullName>
    </recommendedName>
</protein>
<dbReference type="AlphaFoldDB" id="A0A9P5YN98"/>